<organism evidence="3 4">
    <name type="scientific">Leuconostoc citreum (strain KM20)</name>
    <dbReference type="NCBI Taxonomy" id="349519"/>
    <lineage>
        <taxon>Bacteria</taxon>
        <taxon>Bacillati</taxon>
        <taxon>Bacillota</taxon>
        <taxon>Bacilli</taxon>
        <taxon>Lactobacillales</taxon>
        <taxon>Lactobacillaceae</taxon>
        <taxon>Leuconostoc</taxon>
    </lineage>
</organism>
<dbReference type="eggNOG" id="COG1840">
    <property type="taxonomic scope" value="Bacteria"/>
</dbReference>
<feature type="transmembrane region" description="Helical" evidence="2">
    <location>
        <begin position="21"/>
        <end position="41"/>
    </location>
</feature>
<dbReference type="Pfam" id="PF13343">
    <property type="entry name" value="SBP_bac_6"/>
    <property type="match status" value="1"/>
</dbReference>
<keyword evidence="2" id="KW-0472">Membrane</keyword>
<dbReference type="GO" id="GO:0030975">
    <property type="term" value="F:thiamine binding"/>
    <property type="evidence" value="ECO:0007669"/>
    <property type="project" value="TreeGrafter"/>
</dbReference>
<dbReference type="Proteomes" id="UP000002166">
    <property type="component" value="Chromosome"/>
</dbReference>
<dbReference type="KEGG" id="lci:LCK_00114"/>
<keyword evidence="1" id="KW-0732">Signal</keyword>
<accession>B1MWM5</accession>
<dbReference type="GO" id="GO:0030976">
    <property type="term" value="F:thiamine pyrophosphate binding"/>
    <property type="evidence" value="ECO:0007669"/>
    <property type="project" value="TreeGrafter"/>
</dbReference>
<keyword evidence="2" id="KW-1133">Transmembrane helix</keyword>
<dbReference type="CDD" id="cd13551">
    <property type="entry name" value="PBP2_Fbp_like_5"/>
    <property type="match status" value="1"/>
</dbReference>
<evidence type="ECO:0000256" key="2">
    <source>
        <dbReference type="SAM" id="Phobius"/>
    </source>
</evidence>
<evidence type="ECO:0000313" key="4">
    <source>
        <dbReference type="Proteomes" id="UP000002166"/>
    </source>
</evidence>
<sequence length="365" mass="40077">MKLVINHLTGSLRRKQVNAKVWIGVAAAAAVVVVGGGIVAVNSSQNQAKTIVVYSNSFSNGRGEWIKKQAAKAGFKLKEVQLGSGDLVNRVIAEKNKPVADVIYGSNQFGFDKLASQNLLKKYTVSWQKEVPSNQVIGKGYYYPTDQEKIILISKPNLSGSEIPASWNALTTTQFAGKYTVPGKGNLGGGTNLLVIAQLLSKYRDDKSETGVSEAGWQALENYFKNGIQLKPNTLFAQPVNDNKANIGYTFSSDLANIPKTFKWEPKVLSTSDGVPVATEQIGIVNKTGSSKTAEAFANWFGSAKFQAEWAKKFHINSLNTNVQDAVPSYQKNLAKQVTINNIDVKWYNKYVDKWVEKINLNYLK</sequence>
<dbReference type="SUPFAM" id="SSF53850">
    <property type="entry name" value="Periplasmic binding protein-like II"/>
    <property type="match status" value="1"/>
</dbReference>
<dbReference type="HOGENOM" id="CLU_026974_0_2_9"/>
<dbReference type="PANTHER" id="PTHR30006:SF2">
    <property type="entry name" value="ABC TRANSPORTER SUBSTRATE-BINDING PROTEIN"/>
    <property type="match status" value="1"/>
</dbReference>
<protein>
    <submittedName>
        <fullName evidence="3">ABC-transporter</fullName>
    </submittedName>
</protein>
<dbReference type="AlphaFoldDB" id="B1MWM5"/>
<proteinExistence type="predicted"/>
<dbReference type="Gene3D" id="3.40.190.10">
    <property type="entry name" value="Periplasmic binding protein-like II"/>
    <property type="match status" value="2"/>
</dbReference>
<dbReference type="GO" id="GO:0015888">
    <property type="term" value="P:thiamine transport"/>
    <property type="evidence" value="ECO:0007669"/>
    <property type="project" value="TreeGrafter"/>
</dbReference>
<gene>
    <name evidence="3" type="ordered locus">LCK_00114</name>
</gene>
<evidence type="ECO:0000313" key="3">
    <source>
        <dbReference type="EMBL" id="ACA81947.1"/>
    </source>
</evidence>
<evidence type="ECO:0000256" key="1">
    <source>
        <dbReference type="ARBA" id="ARBA00022729"/>
    </source>
</evidence>
<dbReference type="STRING" id="349519.LCK_00114"/>
<name>B1MWM5_LEUCK</name>
<keyword evidence="2" id="KW-0812">Transmembrane</keyword>
<reference evidence="3 4" key="1">
    <citation type="journal article" date="2008" name="J. Bacteriol.">
        <title>Complete genome sequence of Leuconostoc citreum KM20.</title>
        <authorList>
            <person name="Kim J.F."/>
            <person name="Jeong H."/>
            <person name="Lee J.-S."/>
            <person name="Choi S.-H."/>
            <person name="Ha M."/>
            <person name="Hur C.-G."/>
            <person name="Kim J.-S."/>
            <person name="Lee S."/>
            <person name="Park H.-S."/>
            <person name="Park Y.-H."/>
            <person name="Oh T.K."/>
        </authorList>
    </citation>
    <scope>NUCLEOTIDE SEQUENCE [LARGE SCALE GENOMIC DNA]</scope>
    <source>
        <strain evidence="3 4">KM20</strain>
    </source>
</reference>
<keyword evidence="4" id="KW-1185">Reference proteome</keyword>
<dbReference type="PANTHER" id="PTHR30006">
    <property type="entry name" value="THIAMINE-BINDING PERIPLASMIC PROTEIN-RELATED"/>
    <property type="match status" value="1"/>
</dbReference>
<dbReference type="GO" id="GO:0030288">
    <property type="term" value="C:outer membrane-bounded periplasmic space"/>
    <property type="evidence" value="ECO:0007669"/>
    <property type="project" value="TreeGrafter"/>
</dbReference>
<dbReference type="EMBL" id="DQ489736">
    <property type="protein sequence ID" value="ACA81947.1"/>
    <property type="molecule type" value="Genomic_DNA"/>
</dbReference>